<reference evidence="2 3" key="1">
    <citation type="submission" date="2023-06" db="EMBL/GenBank/DDBJ databases">
        <authorList>
            <person name="Oyuntsetseg B."/>
            <person name="Kim S.B."/>
        </authorList>
    </citation>
    <scope>NUCLEOTIDE SEQUENCE [LARGE SCALE GENOMIC DNA]</scope>
    <source>
        <strain evidence="2 3">4-36</strain>
    </source>
</reference>
<feature type="signal peptide" evidence="1">
    <location>
        <begin position="1"/>
        <end position="24"/>
    </location>
</feature>
<dbReference type="AlphaFoldDB" id="A0A9Y2JWX0"/>
<dbReference type="KEGG" id="amog:QRX60_15170"/>
<accession>A0A9Y2JWX0</accession>
<evidence type="ECO:0000313" key="2">
    <source>
        <dbReference type="EMBL" id="WIY05109.1"/>
    </source>
</evidence>
<keyword evidence="1" id="KW-0732">Signal</keyword>
<evidence type="ECO:0000256" key="1">
    <source>
        <dbReference type="SAM" id="SignalP"/>
    </source>
</evidence>
<proteinExistence type="predicted"/>
<dbReference type="EMBL" id="CP127295">
    <property type="protein sequence ID" value="WIY05109.1"/>
    <property type="molecule type" value="Genomic_DNA"/>
</dbReference>
<name>A0A9Y2JWX0_9PSEU</name>
<sequence length="176" mass="18023">MRLLNRALLVIAAVAGATTIGTLAAMTASGTETAADSQPSVVEDFSYPDADRILATDHVQLISGDGHILYTTCPPGPDTVGLIIVRTTEEVGSRSTWVCFQVTGPSGHLTLKIPGVYSIRGDGLSPGQGHKLKAGLTTDAGQHSTVDVNPSGTTQVGIATTPSGDPTTLLQLDAST</sequence>
<organism evidence="2 3">
    <name type="scientific">Amycolatopsis mongoliensis</name>
    <dbReference type="NCBI Taxonomy" id="715475"/>
    <lineage>
        <taxon>Bacteria</taxon>
        <taxon>Bacillati</taxon>
        <taxon>Actinomycetota</taxon>
        <taxon>Actinomycetes</taxon>
        <taxon>Pseudonocardiales</taxon>
        <taxon>Pseudonocardiaceae</taxon>
        <taxon>Amycolatopsis</taxon>
    </lineage>
</organism>
<feature type="chain" id="PRO_5040732634" description="Secreted protein" evidence="1">
    <location>
        <begin position="25"/>
        <end position="176"/>
    </location>
</feature>
<protein>
    <recommendedName>
        <fullName evidence="4">Secreted protein</fullName>
    </recommendedName>
</protein>
<evidence type="ECO:0000313" key="3">
    <source>
        <dbReference type="Proteomes" id="UP001239397"/>
    </source>
</evidence>
<dbReference type="RefSeq" id="WP_286001411.1">
    <property type="nucleotide sequence ID" value="NZ_CP127295.1"/>
</dbReference>
<dbReference type="Proteomes" id="UP001239397">
    <property type="component" value="Chromosome"/>
</dbReference>
<evidence type="ECO:0008006" key="4">
    <source>
        <dbReference type="Google" id="ProtNLM"/>
    </source>
</evidence>
<keyword evidence="3" id="KW-1185">Reference proteome</keyword>
<gene>
    <name evidence="2" type="ORF">QRX60_15170</name>
</gene>